<evidence type="ECO:0000313" key="4">
    <source>
        <dbReference type="Proteomes" id="UP001550210"/>
    </source>
</evidence>
<dbReference type="PANTHER" id="PTHR35526">
    <property type="entry name" value="ANTI-SIGMA-F FACTOR RSBW-RELATED"/>
    <property type="match status" value="1"/>
</dbReference>
<dbReference type="InterPro" id="IPR036890">
    <property type="entry name" value="HATPase_C_sf"/>
</dbReference>
<dbReference type="PANTHER" id="PTHR35526:SF3">
    <property type="entry name" value="ANTI-SIGMA-F FACTOR RSBW"/>
    <property type="match status" value="1"/>
</dbReference>
<dbReference type="Proteomes" id="UP001550210">
    <property type="component" value="Unassembled WGS sequence"/>
</dbReference>
<accession>A0ABV2UZ93</accession>
<feature type="domain" description="Histidine kinase/HSP90-like ATPase" evidence="2">
    <location>
        <begin position="19"/>
        <end position="123"/>
    </location>
</feature>
<evidence type="ECO:0000256" key="1">
    <source>
        <dbReference type="ARBA" id="ARBA00022527"/>
    </source>
</evidence>
<keyword evidence="1" id="KW-0808">Transferase</keyword>
<sequence>MPEPTPRPSHPRRDSFRIPKRRRHVPEARAEVRRILKDWVVNCELADDIATVATELVANAVRHCQVPLAEIEVTLSIRGCGLLLEVADPDRGRLPAPRAEGERGPEGDGGLGLVLVAALAERWGCEARPFTKSVWAYFLLPGEAGCDQ</sequence>
<dbReference type="EMBL" id="JBEXPZ010000016">
    <property type="protein sequence ID" value="MET9845734.1"/>
    <property type="molecule type" value="Genomic_DNA"/>
</dbReference>
<gene>
    <name evidence="3" type="ORF">ABZZ21_14345</name>
</gene>
<dbReference type="InterPro" id="IPR003594">
    <property type="entry name" value="HATPase_dom"/>
</dbReference>
<keyword evidence="1" id="KW-0723">Serine/threonine-protein kinase</keyword>
<name>A0ABV2UZ93_9ACTN</name>
<proteinExistence type="predicted"/>
<protein>
    <submittedName>
        <fullName evidence="3">ATP-binding protein</fullName>
    </submittedName>
</protein>
<keyword evidence="1" id="KW-0418">Kinase</keyword>
<keyword evidence="4" id="KW-1185">Reference proteome</keyword>
<keyword evidence="3" id="KW-0547">Nucleotide-binding</keyword>
<evidence type="ECO:0000313" key="3">
    <source>
        <dbReference type="EMBL" id="MET9845734.1"/>
    </source>
</evidence>
<comment type="caution">
    <text evidence="3">The sequence shown here is derived from an EMBL/GenBank/DDBJ whole genome shotgun (WGS) entry which is preliminary data.</text>
</comment>
<dbReference type="Pfam" id="PF13581">
    <property type="entry name" value="HATPase_c_2"/>
    <property type="match status" value="1"/>
</dbReference>
<dbReference type="SUPFAM" id="SSF55874">
    <property type="entry name" value="ATPase domain of HSP90 chaperone/DNA topoisomerase II/histidine kinase"/>
    <property type="match status" value="1"/>
</dbReference>
<keyword evidence="3" id="KW-0067">ATP-binding</keyword>
<dbReference type="InterPro" id="IPR050267">
    <property type="entry name" value="Anti-sigma-factor_SerPK"/>
</dbReference>
<reference evidence="3 4" key="1">
    <citation type="submission" date="2024-06" db="EMBL/GenBank/DDBJ databases">
        <title>The Natural Products Discovery Center: Release of the First 8490 Sequenced Strains for Exploring Actinobacteria Biosynthetic Diversity.</title>
        <authorList>
            <person name="Kalkreuter E."/>
            <person name="Kautsar S.A."/>
            <person name="Yang D."/>
            <person name="Bader C.D."/>
            <person name="Teijaro C.N."/>
            <person name="Fluegel L."/>
            <person name="Davis C.M."/>
            <person name="Simpson J.R."/>
            <person name="Lauterbach L."/>
            <person name="Steele A.D."/>
            <person name="Gui C."/>
            <person name="Meng S."/>
            <person name="Li G."/>
            <person name="Viehrig K."/>
            <person name="Ye F."/>
            <person name="Su P."/>
            <person name="Kiefer A.F."/>
            <person name="Nichols A."/>
            <person name="Cepeda A.J."/>
            <person name="Yan W."/>
            <person name="Fan B."/>
            <person name="Jiang Y."/>
            <person name="Adhikari A."/>
            <person name="Zheng C.-J."/>
            <person name="Schuster L."/>
            <person name="Cowan T.M."/>
            <person name="Smanski M.J."/>
            <person name="Chevrette M.G."/>
            <person name="De Carvalho L.P.S."/>
            <person name="Shen B."/>
        </authorList>
    </citation>
    <scope>NUCLEOTIDE SEQUENCE [LARGE SCALE GENOMIC DNA]</scope>
    <source>
        <strain evidence="3 4">NPDC006434</strain>
    </source>
</reference>
<evidence type="ECO:0000259" key="2">
    <source>
        <dbReference type="Pfam" id="PF13581"/>
    </source>
</evidence>
<dbReference type="GO" id="GO:0005524">
    <property type="term" value="F:ATP binding"/>
    <property type="evidence" value="ECO:0007669"/>
    <property type="project" value="UniProtKB-KW"/>
</dbReference>
<dbReference type="RefSeq" id="WP_355396808.1">
    <property type="nucleotide sequence ID" value="NZ_JBEGHN010000060.1"/>
</dbReference>
<dbReference type="Gene3D" id="3.30.565.10">
    <property type="entry name" value="Histidine kinase-like ATPase, C-terminal domain"/>
    <property type="match status" value="1"/>
</dbReference>
<dbReference type="CDD" id="cd16936">
    <property type="entry name" value="HATPase_RsbW-like"/>
    <property type="match status" value="1"/>
</dbReference>
<organism evidence="3 4">
    <name type="scientific">Streptomyces ossamyceticus</name>
    <dbReference type="NCBI Taxonomy" id="249581"/>
    <lineage>
        <taxon>Bacteria</taxon>
        <taxon>Bacillati</taxon>
        <taxon>Actinomycetota</taxon>
        <taxon>Actinomycetes</taxon>
        <taxon>Kitasatosporales</taxon>
        <taxon>Streptomycetaceae</taxon>
        <taxon>Streptomyces</taxon>
    </lineage>
</organism>